<dbReference type="Pfam" id="PF00672">
    <property type="entry name" value="HAMP"/>
    <property type="match status" value="1"/>
</dbReference>
<keyword evidence="8" id="KW-0547">Nucleotide-binding</keyword>
<dbReference type="Gene3D" id="6.10.340.10">
    <property type="match status" value="1"/>
</dbReference>
<dbReference type="GO" id="GO:0000155">
    <property type="term" value="F:phosphorelay sensor kinase activity"/>
    <property type="evidence" value="ECO:0007669"/>
    <property type="project" value="InterPro"/>
</dbReference>
<keyword evidence="9" id="KW-0418">Kinase</keyword>
<evidence type="ECO:0000256" key="7">
    <source>
        <dbReference type="ARBA" id="ARBA00022692"/>
    </source>
</evidence>
<keyword evidence="5" id="KW-0597">Phosphoprotein</keyword>
<evidence type="ECO:0000256" key="4">
    <source>
        <dbReference type="ARBA" id="ARBA00022475"/>
    </source>
</evidence>
<evidence type="ECO:0000256" key="9">
    <source>
        <dbReference type="ARBA" id="ARBA00022777"/>
    </source>
</evidence>
<dbReference type="GO" id="GO:0005524">
    <property type="term" value="F:ATP binding"/>
    <property type="evidence" value="ECO:0007669"/>
    <property type="project" value="UniProtKB-KW"/>
</dbReference>
<feature type="region of interest" description="Disordered" evidence="14">
    <location>
        <begin position="139"/>
        <end position="175"/>
    </location>
</feature>
<keyword evidence="4" id="KW-1003">Cell membrane</keyword>
<feature type="region of interest" description="Disordered" evidence="14">
    <location>
        <begin position="624"/>
        <end position="646"/>
    </location>
</feature>
<evidence type="ECO:0000256" key="1">
    <source>
        <dbReference type="ARBA" id="ARBA00000085"/>
    </source>
</evidence>
<comment type="subcellular location">
    <subcellularLocation>
        <location evidence="2">Cell membrane</location>
        <topology evidence="2">Multi-pass membrane protein</topology>
    </subcellularLocation>
</comment>
<dbReference type="InterPro" id="IPR003660">
    <property type="entry name" value="HAMP_dom"/>
</dbReference>
<comment type="caution">
    <text evidence="18">The sequence shown here is derived from an EMBL/GenBank/DDBJ whole genome shotgun (WGS) entry which is preliminary data.</text>
</comment>
<dbReference type="InterPro" id="IPR004358">
    <property type="entry name" value="Sig_transdc_His_kin-like_C"/>
</dbReference>
<evidence type="ECO:0000259" key="17">
    <source>
        <dbReference type="PROSITE" id="PS50885"/>
    </source>
</evidence>
<dbReference type="PROSITE" id="PS50109">
    <property type="entry name" value="HIS_KIN"/>
    <property type="match status" value="1"/>
</dbReference>
<sequence length="698" mass="77602">MPNKRYGKSWELRRFTLNNLPIRYKLIVHFLLISILPSLGLGLLTNWTVDRIIERQITDNTLQLIGKVNKSLETYVENLQNMTYFISFNPEVLRFLEGQSEARAGDGTRVDALAGVEGDGAKLQGMAFAEAWGDDGAVGRGKTPAAGESDRAGALAKTGSVSGTGSGSSKLADRGEAAGTDHYEIRKFLQGFTTLYSEVAGILVVNSQGDYISNEMYARTPEKLTEEDWYKEAVRSKGIFKVIGHPHQRNVTTHVSYKDSEVVSAVRAILDPDTQQVKGVVLIDLKLRVIAETAQDIRLGKTGYLTVLDQEGQPIYAPPEPYTDNIPLDRMNLEGSGTYSARAGGRDLQFIYRVSPFTGWTTVGVFTMKESAAEMREIRFYVVSFVFVVCLLGMTASFYLAHSISRPIAQLTSFMQKAQSGDLTIRHWSDRTDEIGHLGRKFNAMLLQINRLISLTELQERQKREAELRSLQAHIKPHFLYNTLDTIHWMARRKSADDIAEMAESLSKLFRIGLSKGNDIIPLSDELEHVRSYLQIQHVRYQNKLDYTLHIAPELQGVYVLKLILQPIVENAIYHGIKERRGPGHIVIEAAEDGGALAITIRDDGKGIPPDQLAQLQRQLQSAGSAAAELPGQKPEPSPDSADGKGYGMLNVQARIALTFGAKYGIAIQSELGRGTVVTVTHPLIRDNNVRWERVNHE</sequence>
<dbReference type="PROSITE" id="PS50885">
    <property type="entry name" value="HAMP"/>
    <property type="match status" value="1"/>
</dbReference>
<protein>
    <recommendedName>
        <fullName evidence="3">histidine kinase</fullName>
        <ecNumber evidence="3">2.7.13.3</ecNumber>
    </recommendedName>
</protein>
<dbReference type="InterPro" id="IPR003594">
    <property type="entry name" value="HATPase_dom"/>
</dbReference>
<dbReference type="Pfam" id="PF02518">
    <property type="entry name" value="HATPase_c"/>
    <property type="match status" value="1"/>
</dbReference>
<dbReference type="Proteomes" id="UP000029278">
    <property type="component" value="Unassembled WGS sequence"/>
</dbReference>
<dbReference type="PATRIC" id="fig|44252.3.peg.542"/>
<dbReference type="STRING" id="44252.DJ90_3734"/>
<evidence type="ECO:0000313" key="19">
    <source>
        <dbReference type="Proteomes" id="UP000029278"/>
    </source>
</evidence>
<evidence type="ECO:0000256" key="13">
    <source>
        <dbReference type="ARBA" id="ARBA00023136"/>
    </source>
</evidence>
<feature type="domain" description="Histidine kinase" evidence="16">
    <location>
        <begin position="561"/>
        <end position="686"/>
    </location>
</feature>
<dbReference type="Pfam" id="PF02743">
    <property type="entry name" value="dCache_1"/>
    <property type="match status" value="1"/>
</dbReference>
<dbReference type="SUPFAM" id="SSF158472">
    <property type="entry name" value="HAMP domain-like"/>
    <property type="match status" value="1"/>
</dbReference>
<feature type="compositionally biased region" description="Low complexity" evidence="14">
    <location>
        <begin position="158"/>
        <end position="169"/>
    </location>
</feature>
<dbReference type="RefSeq" id="WP_036626645.1">
    <property type="nucleotide sequence ID" value="NZ_BGML01000007.1"/>
</dbReference>
<dbReference type="Gene3D" id="3.30.565.10">
    <property type="entry name" value="Histidine kinase-like ATPase, C-terminal domain"/>
    <property type="match status" value="1"/>
</dbReference>
<evidence type="ECO:0000256" key="3">
    <source>
        <dbReference type="ARBA" id="ARBA00012438"/>
    </source>
</evidence>
<dbReference type="HOGENOM" id="CLU_020473_6_1_9"/>
<evidence type="ECO:0000256" key="10">
    <source>
        <dbReference type="ARBA" id="ARBA00022840"/>
    </source>
</evidence>
<dbReference type="InterPro" id="IPR010559">
    <property type="entry name" value="Sig_transdc_His_kin_internal"/>
</dbReference>
<keyword evidence="10" id="KW-0067">ATP-binding</keyword>
<evidence type="ECO:0000256" key="15">
    <source>
        <dbReference type="SAM" id="Phobius"/>
    </source>
</evidence>
<keyword evidence="11 15" id="KW-1133">Transmembrane helix</keyword>
<gene>
    <name evidence="18" type="ORF">DJ90_3734</name>
</gene>
<dbReference type="InterPro" id="IPR036890">
    <property type="entry name" value="HATPase_C_sf"/>
</dbReference>
<evidence type="ECO:0000256" key="5">
    <source>
        <dbReference type="ARBA" id="ARBA00022553"/>
    </source>
</evidence>
<evidence type="ECO:0000256" key="2">
    <source>
        <dbReference type="ARBA" id="ARBA00004651"/>
    </source>
</evidence>
<dbReference type="InterPro" id="IPR033479">
    <property type="entry name" value="dCache_1"/>
</dbReference>
<reference evidence="18 19" key="1">
    <citation type="submission" date="2014-04" db="EMBL/GenBank/DDBJ databases">
        <authorList>
            <person name="Bishop-Lilly K.A."/>
            <person name="Broomall S.M."/>
            <person name="Chain P.S."/>
            <person name="Chertkov O."/>
            <person name="Coyne S.R."/>
            <person name="Daligault H.E."/>
            <person name="Davenport K.W."/>
            <person name="Erkkila T."/>
            <person name="Frey K.G."/>
            <person name="Gibbons H.S."/>
            <person name="Gu W."/>
            <person name="Jaissle J."/>
            <person name="Johnson S.L."/>
            <person name="Koroleva G.I."/>
            <person name="Ladner J.T."/>
            <person name="Lo C.-C."/>
            <person name="Minogue T.D."/>
            <person name="Munk C."/>
            <person name="Palacios G.F."/>
            <person name="Redden C.L."/>
            <person name="Rosenzweig C.N."/>
            <person name="Scholz M.B."/>
            <person name="Teshima H."/>
            <person name="Xu Y."/>
        </authorList>
    </citation>
    <scope>NUCLEOTIDE SEQUENCE [LARGE SCALE GENOMIC DNA]</scope>
    <source>
        <strain evidence="18 19">8244</strain>
    </source>
</reference>
<dbReference type="GO" id="GO:0005886">
    <property type="term" value="C:plasma membrane"/>
    <property type="evidence" value="ECO:0007669"/>
    <property type="project" value="UniProtKB-SubCell"/>
</dbReference>
<name>A0A090ZJL5_PAEMA</name>
<dbReference type="SUPFAM" id="SSF55874">
    <property type="entry name" value="ATPase domain of HSP90 chaperone/DNA topoisomerase II/histidine kinase"/>
    <property type="match status" value="1"/>
</dbReference>
<evidence type="ECO:0000256" key="14">
    <source>
        <dbReference type="SAM" id="MobiDB-lite"/>
    </source>
</evidence>
<evidence type="ECO:0000313" key="18">
    <source>
        <dbReference type="EMBL" id="KFN11529.1"/>
    </source>
</evidence>
<feature type="domain" description="HAMP" evidence="17">
    <location>
        <begin position="402"/>
        <end position="454"/>
    </location>
</feature>
<organism evidence="18 19">
    <name type="scientific">Paenibacillus macerans</name>
    <name type="common">Bacillus macerans</name>
    <dbReference type="NCBI Taxonomy" id="44252"/>
    <lineage>
        <taxon>Bacteria</taxon>
        <taxon>Bacillati</taxon>
        <taxon>Bacillota</taxon>
        <taxon>Bacilli</taxon>
        <taxon>Bacillales</taxon>
        <taxon>Paenibacillaceae</taxon>
        <taxon>Paenibacillus</taxon>
    </lineage>
</organism>
<keyword evidence="7 15" id="KW-0812">Transmembrane</keyword>
<dbReference type="Gene3D" id="3.30.450.20">
    <property type="entry name" value="PAS domain"/>
    <property type="match status" value="1"/>
</dbReference>
<evidence type="ECO:0000256" key="6">
    <source>
        <dbReference type="ARBA" id="ARBA00022679"/>
    </source>
</evidence>
<keyword evidence="12" id="KW-0902">Two-component regulatory system</keyword>
<dbReference type="SMART" id="SM00387">
    <property type="entry name" value="HATPase_c"/>
    <property type="match status" value="1"/>
</dbReference>
<evidence type="ECO:0000256" key="12">
    <source>
        <dbReference type="ARBA" id="ARBA00023012"/>
    </source>
</evidence>
<keyword evidence="6" id="KW-0808">Transferase</keyword>
<dbReference type="PANTHER" id="PTHR34220:SF7">
    <property type="entry name" value="SENSOR HISTIDINE KINASE YPDA"/>
    <property type="match status" value="1"/>
</dbReference>
<keyword evidence="13 15" id="KW-0472">Membrane</keyword>
<evidence type="ECO:0000256" key="8">
    <source>
        <dbReference type="ARBA" id="ARBA00022741"/>
    </source>
</evidence>
<evidence type="ECO:0000259" key="16">
    <source>
        <dbReference type="PROSITE" id="PS50109"/>
    </source>
</evidence>
<dbReference type="EC" id="2.7.13.3" evidence="3"/>
<dbReference type="SMART" id="SM00304">
    <property type="entry name" value="HAMP"/>
    <property type="match status" value="1"/>
</dbReference>
<dbReference type="AlphaFoldDB" id="A0A090ZJL5"/>
<evidence type="ECO:0000256" key="11">
    <source>
        <dbReference type="ARBA" id="ARBA00022989"/>
    </source>
</evidence>
<dbReference type="PANTHER" id="PTHR34220">
    <property type="entry name" value="SENSOR HISTIDINE KINASE YPDA"/>
    <property type="match status" value="1"/>
</dbReference>
<feature type="transmembrane region" description="Helical" evidence="15">
    <location>
        <begin position="378"/>
        <end position="401"/>
    </location>
</feature>
<comment type="catalytic activity">
    <reaction evidence="1">
        <text>ATP + protein L-histidine = ADP + protein N-phospho-L-histidine.</text>
        <dbReference type="EC" id="2.7.13.3"/>
    </reaction>
</comment>
<dbReference type="EMBL" id="JMQA01000008">
    <property type="protein sequence ID" value="KFN11529.1"/>
    <property type="molecule type" value="Genomic_DNA"/>
</dbReference>
<dbReference type="InterPro" id="IPR005467">
    <property type="entry name" value="His_kinase_dom"/>
</dbReference>
<dbReference type="CDD" id="cd06225">
    <property type="entry name" value="HAMP"/>
    <property type="match status" value="1"/>
</dbReference>
<dbReference type="GeneID" id="77009922"/>
<dbReference type="PRINTS" id="PR00344">
    <property type="entry name" value="BCTRLSENSOR"/>
</dbReference>
<proteinExistence type="predicted"/>
<feature type="transmembrane region" description="Helical" evidence="15">
    <location>
        <begin position="26"/>
        <end position="47"/>
    </location>
</feature>
<accession>A0A090ZJL5</accession>
<dbReference type="InterPro" id="IPR050640">
    <property type="entry name" value="Bact_2-comp_sensor_kinase"/>
</dbReference>
<dbReference type="Pfam" id="PF06580">
    <property type="entry name" value="His_kinase"/>
    <property type="match status" value="1"/>
</dbReference>
<keyword evidence="19" id="KW-1185">Reference proteome</keyword>